<evidence type="ECO:0000313" key="8">
    <source>
        <dbReference type="EMBL" id="GAH37900.1"/>
    </source>
</evidence>
<keyword evidence="2" id="KW-0547">Nucleotide-binding</keyword>
<comment type="caution">
    <text evidence="8">The sequence shown here is derived from an EMBL/GenBank/DDBJ whole genome shotgun (WGS) entry which is preliminary data.</text>
</comment>
<evidence type="ECO:0000256" key="2">
    <source>
        <dbReference type="ARBA" id="ARBA00022741"/>
    </source>
</evidence>
<dbReference type="PANTHER" id="PTHR11659:SF0">
    <property type="entry name" value="GLUTAMYL-TRNA(GLN) AMIDOTRANSFERASE SUBUNIT B, MITOCHONDRIAL"/>
    <property type="match status" value="1"/>
</dbReference>
<evidence type="ECO:0000256" key="5">
    <source>
        <dbReference type="ARBA" id="ARBA00047380"/>
    </source>
</evidence>
<feature type="domain" description="Asn/Gln amidotransferase" evidence="7">
    <location>
        <begin position="1"/>
        <end position="146"/>
    </location>
</feature>
<dbReference type="Pfam" id="PF02637">
    <property type="entry name" value="GatB_Yqey"/>
    <property type="match status" value="1"/>
</dbReference>
<dbReference type="InterPro" id="IPR003789">
    <property type="entry name" value="Asn/Gln_tRNA_amidoTrase-B-like"/>
</dbReference>
<evidence type="ECO:0000256" key="1">
    <source>
        <dbReference type="ARBA" id="ARBA00022598"/>
    </source>
</evidence>
<protein>
    <recommendedName>
        <fullName evidence="7">Asn/Gln amidotransferase domain-containing protein</fullName>
    </recommendedName>
</protein>
<dbReference type="GO" id="GO:0050567">
    <property type="term" value="F:glutaminyl-tRNA synthase (glutamine-hydrolyzing) activity"/>
    <property type="evidence" value="ECO:0007669"/>
    <property type="project" value="TreeGrafter"/>
</dbReference>
<proteinExistence type="predicted"/>
<name>X1FZB7_9ZZZZ</name>
<keyword evidence="1" id="KW-0436">Ligase</keyword>
<dbReference type="Gene3D" id="1.10.10.410">
    <property type="match status" value="1"/>
</dbReference>
<evidence type="ECO:0000256" key="4">
    <source>
        <dbReference type="ARBA" id="ARBA00022917"/>
    </source>
</evidence>
<keyword evidence="3" id="KW-0067">ATP-binding</keyword>
<dbReference type="InterPro" id="IPR023168">
    <property type="entry name" value="GatB_Yqey_C_2"/>
</dbReference>
<reference evidence="8" key="1">
    <citation type="journal article" date="2014" name="Front. Microbiol.">
        <title>High frequency of phylogenetically diverse reductive dehalogenase-homologous genes in deep subseafloor sedimentary metagenomes.</title>
        <authorList>
            <person name="Kawai M."/>
            <person name="Futagami T."/>
            <person name="Toyoda A."/>
            <person name="Takaki Y."/>
            <person name="Nishi S."/>
            <person name="Hori S."/>
            <person name="Arai W."/>
            <person name="Tsubouchi T."/>
            <person name="Morono Y."/>
            <person name="Uchiyama I."/>
            <person name="Ito T."/>
            <person name="Fujiyama A."/>
            <person name="Inagaki F."/>
            <person name="Takami H."/>
        </authorList>
    </citation>
    <scope>NUCLEOTIDE SEQUENCE</scope>
    <source>
        <strain evidence="8">Expedition CK06-06</strain>
    </source>
</reference>
<dbReference type="AlphaFoldDB" id="X1FZB7"/>
<dbReference type="GO" id="GO:0005524">
    <property type="term" value="F:ATP binding"/>
    <property type="evidence" value="ECO:0007669"/>
    <property type="project" value="UniProtKB-KW"/>
</dbReference>
<dbReference type="EMBL" id="BARU01006859">
    <property type="protein sequence ID" value="GAH37900.1"/>
    <property type="molecule type" value="Genomic_DNA"/>
</dbReference>
<evidence type="ECO:0000256" key="6">
    <source>
        <dbReference type="ARBA" id="ARBA00047913"/>
    </source>
</evidence>
<evidence type="ECO:0000256" key="3">
    <source>
        <dbReference type="ARBA" id="ARBA00022840"/>
    </source>
</evidence>
<dbReference type="FunFam" id="1.10.10.410:FF:000001">
    <property type="entry name" value="Aspartyl/glutamyl-tRNA(Asn/Gln) amidotransferase subunit B"/>
    <property type="match status" value="1"/>
</dbReference>
<dbReference type="SUPFAM" id="SSF89095">
    <property type="entry name" value="GatB/YqeY motif"/>
    <property type="match status" value="1"/>
</dbReference>
<dbReference type="InterPro" id="IPR017959">
    <property type="entry name" value="Asn/Gln-tRNA_amidoTrfase_suB/E"/>
</dbReference>
<dbReference type="PANTHER" id="PTHR11659">
    <property type="entry name" value="GLUTAMYL-TRNA GLN AMIDOTRANSFERASE SUBUNIT B MITOCHONDRIAL AND PROKARYOTIC PET112-RELATED"/>
    <property type="match status" value="1"/>
</dbReference>
<feature type="non-terminal residue" evidence="8">
    <location>
        <position position="1"/>
    </location>
</feature>
<dbReference type="InterPro" id="IPR018027">
    <property type="entry name" value="Asn/Gln_amidotransferase"/>
</dbReference>
<gene>
    <name evidence="8" type="ORF">S03H2_13511</name>
</gene>
<dbReference type="GO" id="GO:0006412">
    <property type="term" value="P:translation"/>
    <property type="evidence" value="ECO:0007669"/>
    <property type="project" value="UniProtKB-KW"/>
</dbReference>
<comment type="catalytic activity">
    <reaction evidence="5">
        <text>L-aspartyl-tRNA(Asn) + L-glutamine + ATP + H2O = L-asparaginyl-tRNA(Asn) + L-glutamate + ADP + phosphate + 2 H(+)</text>
        <dbReference type="Rhea" id="RHEA:14513"/>
        <dbReference type="Rhea" id="RHEA-COMP:9674"/>
        <dbReference type="Rhea" id="RHEA-COMP:9677"/>
        <dbReference type="ChEBI" id="CHEBI:15377"/>
        <dbReference type="ChEBI" id="CHEBI:15378"/>
        <dbReference type="ChEBI" id="CHEBI:29985"/>
        <dbReference type="ChEBI" id="CHEBI:30616"/>
        <dbReference type="ChEBI" id="CHEBI:43474"/>
        <dbReference type="ChEBI" id="CHEBI:58359"/>
        <dbReference type="ChEBI" id="CHEBI:78515"/>
        <dbReference type="ChEBI" id="CHEBI:78516"/>
        <dbReference type="ChEBI" id="CHEBI:456216"/>
    </reaction>
</comment>
<sequence length="149" mass="16331">EYKAKPAPAKEISNWLSGEVSRIMNAKNIDIIDFREKVAPEQFDGLLVLHSQAAVNAATAKSVLEEMFNTGKSADDIIKAQGLSQISDTEAIEREVMAAIRDNAQAVADYKAGKKQSLKFLVGQVMRTTRGRANPTVVNELLEKKLEEG</sequence>
<dbReference type="GO" id="GO:0070681">
    <property type="term" value="P:glutaminyl-tRNAGln biosynthesis via transamidation"/>
    <property type="evidence" value="ECO:0007669"/>
    <property type="project" value="TreeGrafter"/>
</dbReference>
<accession>X1FZB7</accession>
<dbReference type="SMART" id="SM00845">
    <property type="entry name" value="GatB_Yqey"/>
    <property type="match status" value="1"/>
</dbReference>
<comment type="catalytic activity">
    <reaction evidence="6">
        <text>L-glutamyl-tRNA(Gln) + L-glutamine + ATP + H2O = L-glutaminyl-tRNA(Gln) + L-glutamate + ADP + phosphate + H(+)</text>
        <dbReference type="Rhea" id="RHEA:17521"/>
        <dbReference type="Rhea" id="RHEA-COMP:9681"/>
        <dbReference type="Rhea" id="RHEA-COMP:9684"/>
        <dbReference type="ChEBI" id="CHEBI:15377"/>
        <dbReference type="ChEBI" id="CHEBI:15378"/>
        <dbReference type="ChEBI" id="CHEBI:29985"/>
        <dbReference type="ChEBI" id="CHEBI:30616"/>
        <dbReference type="ChEBI" id="CHEBI:43474"/>
        <dbReference type="ChEBI" id="CHEBI:58359"/>
        <dbReference type="ChEBI" id="CHEBI:78520"/>
        <dbReference type="ChEBI" id="CHEBI:78521"/>
        <dbReference type="ChEBI" id="CHEBI:456216"/>
    </reaction>
</comment>
<organism evidence="8">
    <name type="scientific">marine sediment metagenome</name>
    <dbReference type="NCBI Taxonomy" id="412755"/>
    <lineage>
        <taxon>unclassified sequences</taxon>
        <taxon>metagenomes</taxon>
        <taxon>ecological metagenomes</taxon>
    </lineage>
</organism>
<evidence type="ECO:0000259" key="7">
    <source>
        <dbReference type="SMART" id="SM00845"/>
    </source>
</evidence>
<keyword evidence="4" id="KW-0648">Protein biosynthesis</keyword>